<feature type="compositionally biased region" description="Polar residues" evidence="1">
    <location>
        <begin position="83"/>
        <end position="99"/>
    </location>
</feature>
<evidence type="ECO:0000256" key="1">
    <source>
        <dbReference type="SAM" id="MobiDB-lite"/>
    </source>
</evidence>
<proteinExistence type="predicted"/>
<gene>
    <name evidence="2" type="ORF">RDB_LOCUS28969</name>
</gene>
<reference evidence="2" key="1">
    <citation type="submission" date="2021-01" db="EMBL/GenBank/DDBJ databases">
        <authorList>
            <person name="Kaushik A."/>
        </authorList>
    </citation>
    <scope>NUCLEOTIDE SEQUENCE</scope>
    <source>
        <strain evidence="2">AG6-10EEA</strain>
    </source>
</reference>
<dbReference type="EMBL" id="CAJMXA010000539">
    <property type="protein sequence ID" value="CAE6434946.1"/>
    <property type="molecule type" value="Genomic_DNA"/>
</dbReference>
<organism evidence="2 3">
    <name type="scientific">Rhizoctonia solani</name>
    <dbReference type="NCBI Taxonomy" id="456999"/>
    <lineage>
        <taxon>Eukaryota</taxon>
        <taxon>Fungi</taxon>
        <taxon>Dikarya</taxon>
        <taxon>Basidiomycota</taxon>
        <taxon>Agaricomycotina</taxon>
        <taxon>Agaricomycetes</taxon>
        <taxon>Cantharellales</taxon>
        <taxon>Ceratobasidiaceae</taxon>
        <taxon>Rhizoctonia</taxon>
    </lineage>
</organism>
<protein>
    <submittedName>
        <fullName evidence="2">Uncharacterized protein</fullName>
    </submittedName>
</protein>
<feature type="region of interest" description="Disordered" evidence="1">
    <location>
        <begin position="47"/>
        <end position="139"/>
    </location>
</feature>
<accession>A0A8H2XVZ0</accession>
<name>A0A8H2XVZ0_9AGAM</name>
<evidence type="ECO:0000313" key="2">
    <source>
        <dbReference type="EMBL" id="CAE6434946.1"/>
    </source>
</evidence>
<dbReference type="Proteomes" id="UP000663853">
    <property type="component" value="Unassembled WGS sequence"/>
</dbReference>
<comment type="caution">
    <text evidence="2">The sequence shown here is derived from an EMBL/GenBank/DDBJ whole genome shotgun (WGS) entry which is preliminary data.</text>
</comment>
<evidence type="ECO:0000313" key="3">
    <source>
        <dbReference type="Proteomes" id="UP000663853"/>
    </source>
</evidence>
<feature type="compositionally biased region" description="Acidic residues" evidence="1">
    <location>
        <begin position="112"/>
        <end position="139"/>
    </location>
</feature>
<sequence>MAKDNQPLPSIKVRTSEPYWRCRCPPENRCRVVVEIPPPQHPRVWWIIRRPAQSSTPPQVAGPSSGGGSTDSAATGEPAENAKATSETAPSAQSTQASREISLPPIETLPDAVDEDFDEESDGGSEWEPEEEVDELEGE</sequence>
<dbReference type="AlphaFoldDB" id="A0A8H2XVZ0"/>